<reference evidence="9 10" key="1">
    <citation type="submission" date="2013-05" db="EMBL/GenBank/DDBJ databases">
        <title>Between feast and famine: a lifestyle of most important marine PAH-degrading bacterium Cycloclasticus sp. 7ME.</title>
        <authorList>
            <person name="Yakimov M.M."/>
            <person name="Messina E."/>
            <person name="Genovese M."/>
            <person name="Denaro R."/>
            <person name="Crisafi F."/>
            <person name="Russo D."/>
            <person name="Cappello S."/>
            <person name="Santisi S."/>
            <person name="Smedile F."/>
            <person name="Golyshina O.V."/>
            <person name="Tran H."/>
            <person name="Pieper D.H."/>
            <person name="Golyshin P.N."/>
            <person name="Giuliano L."/>
        </authorList>
    </citation>
    <scope>NUCLEOTIDE SEQUENCE [LARGE SCALE GENOMIC DNA]</scope>
    <source>
        <strain evidence="9 10">78-ME</strain>
    </source>
</reference>
<dbReference type="KEGG" id="cza:CYCME_2304"/>
<dbReference type="AlphaFoldDB" id="S5TA46"/>
<feature type="domain" description="FMN hydroxy acid dehydrogenase" evidence="8">
    <location>
        <begin position="13"/>
        <end position="373"/>
    </location>
</feature>
<dbReference type="Pfam" id="PF01070">
    <property type="entry name" value="FMN_dh"/>
    <property type="match status" value="1"/>
</dbReference>
<feature type="binding site" evidence="7">
    <location>
        <begin position="322"/>
        <end position="323"/>
    </location>
    <ligand>
        <name>FMN</name>
        <dbReference type="ChEBI" id="CHEBI:58210"/>
    </ligand>
</feature>
<evidence type="ECO:0000256" key="2">
    <source>
        <dbReference type="ARBA" id="ARBA00022630"/>
    </source>
</evidence>
<feature type="binding site" evidence="7">
    <location>
        <position position="170"/>
    </location>
    <ligand>
        <name>FMN</name>
        <dbReference type="ChEBI" id="CHEBI:58210"/>
    </ligand>
</feature>
<protein>
    <submittedName>
        <fullName evidence="9">Alpha-hydroxy-acid oxidizing enzyme</fullName>
    </submittedName>
</protein>
<dbReference type="PIRSF" id="PIRSF000138">
    <property type="entry name" value="Al-hdrx_acd_dh"/>
    <property type="match status" value="1"/>
</dbReference>
<dbReference type="eggNOG" id="COG1304">
    <property type="taxonomic scope" value="Bacteria"/>
</dbReference>
<proteinExistence type="inferred from homology"/>
<dbReference type="SUPFAM" id="SSF51395">
    <property type="entry name" value="FMN-linked oxidoreductases"/>
    <property type="match status" value="1"/>
</dbReference>
<dbReference type="PROSITE" id="PS51349">
    <property type="entry name" value="FMN_HYDROXY_ACID_DH_2"/>
    <property type="match status" value="1"/>
</dbReference>
<dbReference type="CDD" id="cd02809">
    <property type="entry name" value="alpha_hydroxyacid_oxid_FMN"/>
    <property type="match status" value="1"/>
</dbReference>
<evidence type="ECO:0000256" key="1">
    <source>
        <dbReference type="ARBA" id="ARBA00001917"/>
    </source>
</evidence>
<dbReference type="PATRIC" id="fig|1198232.3.peg.2274"/>
<feature type="binding site" evidence="7">
    <location>
        <position position="179"/>
    </location>
    <ligand>
        <name>glyoxylate</name>
        <dbReference type="ChEBI" id="CHEBI:36655"/>
    </ligand>
</feature>
<organism evidence="9 10">
    <name type="scientific">Cycloclasticus zancles 78-ME</name>
    <dbReference type="NCBI Taxonomy" id="1198232"/>
    <lineage>
        <taxon>Bacteria</taxon>
        <taxon>Pseudomonadati</taxon>
        <taxon>Pseudomonadota</taxon>
        <taxon>Gammaproteobacteria</taxon>
        <taxon>Thiotrichales</taxon>
        <taxon>Piscirickettsiaceae</taxon>
        <taxon>Cycloclasticus</taxon>
    </lineage>
</organism>
<evidence type="ECO:0000256" key="4">
    <source>
        <dbReference type="ARBA" id="ARBA00023002"/>
    </source>
</evidence>
<gene>
    <name evidence="9" type="ORF">CYCME_2304</name>
</gene>
<dbReference type="RefSeq" id="WP_020933085.1">
    <property type="nucleotide sequence ID" value="NC_021917.1"/>
</dbReference>
<dbReference type="Proteomes" id="UP000015380">
    <property type="component" value="Chromosome"/>
</dbReference>
<accession>S5TA46</accession>
<evidence type="ECO:0000313" key="9">
    <source>
        <dbReference type="EMBL" id="AGS40616.1"/>
    </source>
</evidence>
<dbReference type="HOGENOM" id="CLU_020639_0_0_6"/>
<dbReference type="InterPro" id="IPR037396">
    <property type="entry name" value="FMN_HAD"/>
</dbReference>
<feature type="binding site" evidence="7">
    <location>
        <position position="121"/>
    </location>
    <ligand>
        <name>FMN</name>
        <dbReference type="ChEBI" id="CHEBI:58210"/>
    </ligand>
</feature>
<dbReference type="FunFam" id="3.20.20.70:FF:000029">
    <property type="entry name" value="L-lactate dehydrogenase"/>
    <property type="match status" value="1"/>
</dbReference>
<dbReference type="EMBL" id="CP005996">
    <property type="protein sequence ID" value="AGS40616.1"/>
    <property type="molecule type" value="Genomic_DNA"/>
</dbReference>
<keyword evidence="2 7" id="KW-0285">Flavoprotein</keyword>
<feature type="binding site" evidence="7">
    <location>
        <position position="142"/>
    </location>
    <ligand>
        <name>FMN</name>
        <dbReference type="ChEBI" id="CHEBI:58210"/>
    </ligand>
</feature>
<dbReference type="GO" id="GO:0016614">
    <property type="term" value="F:oxidoreductase activity, acting on CH-OH group of donors"/>
    <property type="evidence" value="ECO:0007669"/>
    <property type="project" value="UniProtKB-ARBA"/>
</dbReference>
<name>S5TA46_9GAMM</name>
<dbReference type="InterPro" id="IPR013785">
    <property type="entry name" value="Aldolase_TIM"/>
</dbReference>
<comment type="similarity">
    <text evidence="5">Belongs to the FMN-dependent alpha-hydroxy acid dehydrogenase family.</text>
</comment>
<keyword evidence="10" id="KW-1185">Reference proteome</keyword>
<reference evidence="10" key="2">
    <citation type="journal article" date="2016" name="Environ. Microbiol. Rep.">
        <title>Analysis of defence systems and a conjugative IncP-1 plasmid in the marine polyaromatic hydrocarbons-degrading bacterium Cycloclasticus sp. 78-ME.</title>
        <authorList>
            <person name="Yakimov M.M."/>
            <person name="Crisafi F."/>
            <person name="Messina E."/>
            <person name="Smedile F."/>
            <person name="Lopatina A."/>
            <person name="Denaro R."/>
            <person name="Pieper D.H."/>
            <person name="Golyshin P.N."/>
            <person name="Giuliano L."/>
        </authorList>
    </citation>
    <scope>NUCLEOTIDE SEQUENCE [LARGE SCALE GENOMIC DNA]</scope>
    <source>
        <strain evidence="10">78-ME</strain>
    </source>
</reference>
<feature type="binding site" evidence="7">
    <location>
        <begin position="299"/>
        <end position="303"/>
    </location>
    <ligand>
        <name>FMN</name>
        <dbReference type="ChEBI" id="CHEBI:58210"/>
    </ligand>
</feature>
<evidence type="ECO:0000259" key="8">
    <source>
        <dbReference type="PROSITE" id="PS51349"/>
    </source>
</evidence>
<dbReference type="Gene3D" id="3.20.20.70">
    <property type="entry name" value="Aldolase class I"/>
    <property type="match status" value="1"/>
</dbReference>
<comment type="cofactor">
    <cofactor evidence="1">
        <name>FMN</name>
        <dbReference type="ChEBI" id="CHEBI:58210"/>
    </cofactor>
</comment>
<feature type="binding site" evidence="7">
    <location>
        <position position="266"/>
    </location>
    <ligand>
        <name>FMN</name>
        <dbReference type="ChEBI" id="CHEBI:58210"/>
    </ligand>
</feature>
<dbReference type="PANTHER" id="PTHR10578">
    <property type="entry name" value="S -2-HYDROXY-ACID OXIDASE-RELATED"/>
    <property type="match status" value="1"/>
</dbReference>
<evidence type="ECO:0000256" key="7">
    <source>
        <dbReference type="PIRSR" id="PIRSR000138-2"/>
    </source>
</evidence>
<evidence type="ECO:0000256" key="5">
    <source>
        <dbReference type="ARBA" id="ARBA00024042"/>
    </source>
</evidence>
<feature type="binding site" evidence="7">
    <location>
        <position position="271"/>
    </location>
    <ligand>
        <name>glyoxylate</name>
        <dbReference type="ChEBI" id="CHEBI:36655"/>
    </ligand>
</feature>
<feature type="binding site" evidence="7">
    <location>
        <position position="244"/>
    </location>
    <ligand>
        <name>FMN</name>
        <dbReference type="ChEBI" id="CHEBI:58210"/>
    </ligand>
</feature>
<evidence type="ECO:0000256" key="3">
    <source>
        <dbReference type="ARBA" id="ARBA00022643"/>
    </source>
</evidence>
<dbReference type="InterPro" id="IPR000262">
    <property type="entry name" value="FMN-dep_DH"/>
</dbReference>
<keyword evidence="4" id="KW-0560">Oxidoreductase</keyword>
<evidence type="ECO:0000313" key="10">
    <source>
        <dbReference type="Proteomes" id="UP000015380"/>
    </source>
</evidence>
<sequence length="373" mass="41168">MKEKPTRREKLTQIPPDIAAVNDYEKLAKHFISHPHFEYIAGGSANEITLKNNQKAFDDIGLYNRVLQDVSQGSTELTLFGEQYRHPIFLAPVAHQQLAHPDGELASAAAAEAMEAGFIASTLSSTTLEQIANTTRYRKWFQLYFQDTKAFTLSLIKRAEKAGYSALVVTLDVPINGLRNRAQRANFTLPQEVREANLEGKPSPTQRQLNRTQSIIFQGIMKDAPTWQDLEWLQQQTNLPIIIKGILHPADAARVKEMGFAGLVVSNHGGRALDGVPASITALPFIRHRVGAEFPILLDSGVRRGADIFKAIAYGANAVLIGRPQMYALAVAGALGVAHMLRLLREELEVTMALTGCSTLQEINTECTFTQPQ</sequence>
<dbReference type="PANTHER" id="PTHR10578:SF143">
    <property type="entry name" value="FMN-DEPENDENT ALPHA-HYDROXY ACID DEHYDROGENASE PB1A11.03"/>
    <property type="match status" value="1"/>
</dbReference>
<feature type="binding site" evidence="7">
    <location>
        <position position="144"/>
    </location>
    <ligand>
        <name>glyoxylate</name>
        <dbReference type="ChEBI" id="CHEBI:36655"/>
    </ligand>
</feature>
<evidence type="ECO:0000256" key="6">
    <source>
        <dbReference type="PIRSR" id="PIRSR000138-1"/>
    </source>
</evidence>
<keyword evidence="3 7" id="KW-0288">FMN</keyword>
<feature type="active site" description="Proton acceptor" evidence="6">
    <location>
        <position position="268"/>
    </location>
</feature>
<feature type="binding site" evidence="7">
    <location>
        <position position="268"/>
    </location>
    <ligand>
        <name>glyoxylate</name>
        <dbReference type="ChEBI" id="CHEBI:36655"/>
    </ligand>
</feature>
<feature type="binding site" evidence="7">
    <location>
        <position position="39"/>
    </location>
    <ligand>
        <name>glyoxylate</name>
        <dbReference type="ChEBI" id="CHEBI:36655"/>
    </ligand>
</feature>
<feature type="binding site" evidence="7">
    <location>
        <begin position="92"/>
        <end position="94"/>
    </location>
    <ligand>
        <name>FMN</name>
        <dbReference type="ChEBI" id="CHEBI:58210"/>
    </ligand>
</feature>
<dbReference type="InterPro" id="IPR012133">
    <property type="entry name" value="Alpha-hydoxy_acid_DH_FMN"/>
</dbReference>
<dbReference type="GO" id="GO:0010181">
    <property type="term" value="F:FMN binding"/>
    <property type="evidence" value="ECO:0007669"/>
    <property type="project" value="InterPro"/>
</dbReference>